<dbReference type="Pfam" id="PF07495">
    <property type="entry name" value="Y_Y_Y"/>
    <property type="match status" value="1"/>
</dbReference>
<evidence type="ECO:0000313" key="10">
    <source>
        <dbReference type="Proteomes" id="UP000297729"/>
    </source>
</evidence>
<evidence type="ECO:0000256" key="4">
    <source>
        <dbReference type="SAM" id="Phobius"/>
    </source>
</evidence>
<organism evidence="9 10">
    <name type="scientific">Duganella callida</name>
    <dbReference type="NCBI Taxonomy" id="2561932"/>
    <lineage>
        <taxon>Bacteria</taxon>
        <taxon>Pseudomonadati</taxon>
        <taxon>Pseudomonadota</taxon>
        <taxon>Betaproteobacteria</taxon>
        <taxon>Burkholderiales</taxon>
        <taxon>Oxalobacteraceae</taxon>
        <taxon>Telluria group</taxon>
        <taxon>Duganella</taxon>
    </lineage>
</organism>
<feature type="domain" description="Two component regulator three Y" evidence="7">
    <location>
        <begin position="679"/>
        <end position="739"/>
    </location>
</feature>
<feature type="domain" description="Signal transduction histidine kinase subgroup 3 dimerisation and phosphoacceptor" evidence="8">
    <location>
        <begin position="786"/>
        <end position="848"/>
    </location>
</feature>
<evidence type="ECO:0000256" key="1">
    <source>
        <dbReference type="ARBA" id="ARBA00022679"/>
    </source>
</evidence>
<dbReference type="InterPro" id="IPR011712">
    <property type="entry name" value="Sig_transdc_His_kin_sub3_dim/P"/>
</dbReference>
<dbReference type="Pfam" id="PF07730">
    <property type="entry name" value="HisKA_3"/>
    <property type="match status" value="1"/>
</dbReference>
<dbReference type="CDD" id="cd16917">
    <property type="entry name" value="HATPase_UhpB-NarQ-NarX-like"/>
    <property type="match status" value="1"/>
</dbReference>
<dbReference type="Proteomes" id="UP000297729">
    <property type="component" value="Unassembled WGS sequence"/>
</dbReference>
<dbReference type="PANTHER" id="PTHR24421:SF62">
    <property type="entry name" value="SENSORY TRANSDUCTION HISTIDINE KINASE"/>
    <property type="match status" value="1"/>
</dbReference>
<keyword evidence="10" id="KW-1185">Reference proteome</keyword>
<proteinExistence type="predicted"/>
<accession>A0A4Y9S8B4</accession>
<dbReference type="InterPro" id="IPR011123">
    <property type="entry name" value="Y_Y_Y"/>
</dbReference>
<evidence type="ECO:0000256" key="3">
    <source>
        <dbReference type="ARBA" id="ARBA00023012"/>
    </source>
</evidence>
<name>A0A4Y9S8B4_9BURK</name>
<dbReference type="SUPFAM" id="SSF55874">
    <property type="entry name" value="ATPase domain of HSP90 chaperone/DNA topoisomerase II/histidine kinase"/>
    <property type="match status" value="1"/>
</dbReference>
<feature type="domain" description="Histidine kinase/HSP90-like ATPase" evidence="6">
    <location>
        <begin position="898"/>
        <end position="983"/>
    </location>
</feature>
<feature type="chain" id="PRO_5021292586" description="Histidine kinase/HSP90-like ATPase domain-containing protein" evidence="5">
    <location>
        <begin position="23"/>
        <end position="1002"/>
    </location>
</feature>
<dbReference type="OrthoDB" id="5384984at2"/>
<protein>
    <recommendedName>
        <fullName evidence="11">Histidine kinase/HSP90-like ATPase domain-containing protein</fullName>
    </recommendedName>
</protein>
<keyword evidence="4" id="KW-1133">Transmembrane helix</keyword>
<dbReference type="PANTHER" id="PTHR24421">
    <property type="entry name" value="NITRATE/NITRITE SENSOR PROTEIN NARX-RELATED"/>
    <property type="match status" value="1"/>
</dbReference>
<dbReference type="InterPro" id="IPR011110">
    <property type="entry name" value="Reg_prop"/>
</dbReference>
<evidence type="ECO:0000259" key="7">
    <source>
        <dbReference type="Pfam" id="PF07495"/>
    </source>
</evidence>
<dbReference type="GO" id="GO:0000155">
    <property type="term" value="F:phosphorelay sensor kinase activity"/>
    <property type="evidence" value="ECO:0007669"/>
    <property type="project" value="InterPro"/>
</dbReference>
<feature type="signal peptide" evidence="5">
    <location>
        <begin position="1"/>
        <end position="22"/>
    </location>
</feature>
<dbReference type="GO" id="GO:0016020">
    <property type="term" value="C:membrane"/>
    <property type="evidence" value="ECO:0007669"/>
    <property type="project" value="InterPro"/>
</dbReference>
<keyword evidence="3" id="KW-0902">Two-component regulatory system</keyword>
<keyword evidence="4" id="KW-0812">Transmembrane</keyword>
<dbReference type="InterPro" id="IPR013783">
    <property type="entry name" value="Ig-like_fold"/>
</dbReference>
<evidence type="ECO:0000313" key="9">
    <source>
        <dbReference type="EMBL" id="TFW16323.1"/>
    </source>
</evidence>
<dbReference type="Gene3D" id="2.130.10.10">
    <property type="entry name" value="YVTN repeat-like/Quinoprotein amine dehydrogenase"/>
    <property type="match status" value="3"/>
</dbReference>
<dbReference type="InterPro" id="IPR015943">
    <property type="entry name" value="WD40/YVTN_repeat-like_dom_sf"/>
</dbReference>
<dbReference type="GO" id="GO:0046983">
    <property type="term" value="F:protein dimerization activity"/>
    <property type="evidence" value="ECO:0007669"/>
    <property type="project" value="InterPro"/>
</dbReference>
<gene>
    <name evidence="9" type="ORF">E4L98_23960</name>
</gene>
<reference evidence="9 10" key="1">
    <citation type="submission" date="2019-03" db="EMBL/GenBank/DDBJ databases">
        <title>Draft Genome Sequence of Duganella callidus sp. nov., a Novel Duganella Species Isolated from Cultivated Soil.</title>
        <authorList>
            <person name="Raths R."/>
            <person name="Peta V."/>
            <person name="Bucking H."/>
        </authorList>
    </citation>
    <scope>NUCLEOTIDE SEQUENCE [LARGE SCALE GENOMIC DNA]</scope>
    <source>
        <strain evidence="9 10">DN04</strain>
    </source>
</reference>
<keyword evidence="4" id="KW-0472">Membrane</keyword>
<dbReference type="Pfam" id="PF07494">
    <property type="entry name" value="Reg_prop"/>
    <property type="match status" value="1"/>
</dbReference>
<dbReference type="Pfam" id="PF02518">
    <property type="entry name" value="HATPase_c"/>
    <property type="match status" value="1"/>
</dbReference>
<dbReference type="Gene3D" id="1.20.5.1930">
    <property type="match status" value="1"/>
</dbReference>
<dbReference type="Gene3D" id="3.30.565.10">
    <property type="entry name" value="Histidine kinase-like ATPase, C-terminal domain"/>
    <property type="match status" value="1"/>
</dbReference>
<dbReference type="Gene3D" id="2.60.40.10">
    <property type="entry name" value="Immunoglobulins"/>
    <property type="match status" value="1"/>
</dbReference>
<dbReference type="InterPro" id="IPR050482">
    <property type="entry name" value="Sensor_HK_TwoCompSys"/>
</dbReference>
<keyword evidence="5" id="KW-0732">Signal</keyword>
<keyword evidence="2" id="KW-0418">Kinase</keyword>
<evidence type="ECO:0000259" key="8">
    <source>
        <dbReference type="Pfam" id="PF07730"/>
    </source>
</evidence>
<evidence type="ECO:0000256" key="2">
    <source>
        <dbReference type="ARBA" id="ARBA00022777"/>
    </source>
</evidence>
<comment type="caution">
    <text evidence="9">The sequence shown here is derived from an EMBL/GenBank/DDBJ whole genome shotgun (WGS) entry which is preliminary data.</text>
</comment>
<dbReference type="InterPro" id="IPR003594">
    <property type="entry name" value="HATPase_dom"/>
</dbReference>
<evidence type="ECO:0008006" key="11">
    <source>
        <dbReference type="Google" id="ProtNLM"/>
    </source>
</evidence>
<dbReference type="InterPro" id="IPR036890">
    <property type="entry name" value="HATPase_C_sf"/>
</dbReference>
<sequence length="1002" mass="109395">MPFATRLIVCFLMFVGVLSSQAQSAEAEKIPWHHTSYLAKDGAPSYVTSLAQTPDGWLWVASSTGLYRFDGVRFELFGAGVDQLLYTDISALRALPDGSLWAGYRYGGATLLRQGHVVRHYPAQKGGLNGTTWDFVRDPCGQLWAATARGLFLLKQDGFHAAPAALGAPPAVIRMQIDRNGGFWLRSPDSILLRAAGADSFKPVPGTWGWGGLAEAPDGGIWANDHMAGGAHLLLAPARGGAAQQWRPAPGPSGQMAFDRAGRMWNLRGDGVEMAGAGDVPSRQLSFQRGLSGETGTAILADREGNIWVGTNGGLDRFRENKLTQYPALSTQGEALPLAVGKNGEIWSELQVIDGPDVPPVVYDRATPTPTSFSTAEFVDRDGRLWMHTFDNLVRIERSGRGFTRTVIPPPDDEASKKAGVAPGPALGMDSDGGLWAVFHSSPYRLKDGKWTLNGGIDQLPKIGYTTMYTAPDGVLWVGTRKNLIFSLTGRTLRQFDEKDGISLGAVSQFFWDGKTLWAGGNNGLAFLAGGRFHKVVGHGGEPFQATSGIAQSDDGDLWLNSGSGVFRIPYKEHRQLLKDAGYRVQYATLNHEDGLRGAAPQFGGSRNIVFARGRIWVTTTVGVFWFDPKHPLHNRLAPPVAIRGLSANDQEYGATAGLTLPKGTSRIRIDYTALSLTMPDRMQFRYRLDGVDAEWQQVTNQRAAFYTGLGPGRYRFQVQASNNDGVWNDAGATLDFDIAPKLVQTWWFKAAIVALLLLMLWLAHRLRLLHATRQARAKFEERLDERERIARDLHDTLLQSVQGMVLVVNNAAQRLSSQAEKDDIERALVHADAAIQEGRDRVQALRLEDDPGELFDTLVQLGAQRLQGHGCEFVPTLVGKPRLLHPIVAEECSAIGREALANAFRHARATRVTLEVAYGAAGLRIAIRDNGCGIPADVLAAGGRERHWGLKGMKERAAKIQAALDCRSSADGGTHWQLSLPARLAYADHAGDSRWRRFLFG</sequence>
<keyword evidence="1" id="KW-0808">Transferase</keyword>
<evidence type="ECO:0000259" key="6">
    <source>
        <dbReference type="Pfam" id="PF02518"/>
    </source>
</evidence>
<feature type="transmembrane region" description="Helical" evidence="4">
    <location>
        <begin position="747"/>
        <end position="764"/>
    </location>
</feature>
<evidence type="ECO:0000256" key="5">
    <source>
        <dbReference type="SAM" id="SignalP"/>
    </source>
</evidence>
<dbReference type="SUPFAM" id="SSF63829">
    <property type="entry name" value="Calcium-dependent phosphotriesterase"/>
    <property type="match status" value="3"/>
</dbReference>
<dbReference type="AlphaFoldDB" id="A0A4Y9S8B4"/>
<dbReference type="EMBL" id="SPVG01000237">
    <property type="protein sequence ID" value="TFW16323.1"/>
    <property type="molecule type" value="Genomic_DNA"/>
</dbReference>